<evidence type="ECO:0000259" key="3">
    <source>
        <dbReference type="PROSITE" id="PS51781"/>
    </source>
</evidence>
<dbReference type="SMART" id="SM00287">
    <property type="entry name" value="SH3b"/>
    <property type="match status" value="1"/>
</dbReference>
<keyword evidence="2" id="KW-0812">Transmembrane</keyword>
<sequence length="361" mass="40758">MRPKKLVIYAGIAGLLTTLLFFFFINRFGPAEPTETEVEEPTIEVIVAAEPIEENAEFTEELIEVRELPESQVHPNAVQDLEAVIGQFTSSYIAQEEVILDHHIRREEESSFISERINEGMRAVSIGVDYVRSVSNLIEPGDYVDVILSRPSEIDPDLYTSELLLSGVPILSVGERMTETVTNEEGEEVTEEYQSVTLELTIDQAVTVVNSSETGNLQLALHSKRDIDEEENHIPEIPEDPIMDSYLTPSPEEENNSSEDNDVPEENSTEETSMEGSPDEEEDRDEANTSLYFVPYTYRANIRENPSLNATIMSVVDGGTPLYYTNEMEKDEDDRSWLHVEYGNGNRGWISSRIIELEEPL</sequence>
<dbReference type="InterPro" id="IPR017592">
    <property type="entry name" value="Pilus_assmbl_Flp-typ_CpaB"/>
</dbReference>
<dbReference type="Pfam" id="PF16976">
    <property type="entry name" value="RcpC"/>
    <property type="match status" value="1"/>
</dbReference>
<feature type="compositionally biased region" description="Basic and acidic residues" evidence="1">
    <location>
        <begin position="223"/>
        <end position="236"/>
    </location>
</feature>
<reference evidence="4 5" key="1">
    <citation type="submission" date="2016-10" db="EMBL/GenBank/DDBJ databases">
        <authorList>
            <person name="de Groot N.N."/>
        </authorList>
    </citation>
    <scope>NUCLEOTIDE SEQUENCE [LARGE SCALE GENOMIC DNA]</scope>
    <source>
        <strain evidence="4 5">DSM 23995</strain>
    </source>
</reference>
<dbReference type="RefSeq" id="WP_177194833.1">
    <property type="nucleotide sequence ID" value="NZ_FONT01000007.1"/>
</dbReference>
<dbReference type="PROSITE" id="PS51781">
    <property type="entry name" value="SH3B"/>
    <property type="match status" value="1"/>
</dbReference>
<keyword evidence="5" id="KW-1185">Reference proteome</keyword>
<keyword evidence="2" id="KW-1133">Transmembrane helix</keyword>
<dbReference type="NCBIfam" id="TIGR03177">
    <property type="entry name" value="pilus_cpaB"/>
    <property type="match status" value="1"/>
</dbReference>
<dbReference type="SMART" id="SM00858">
    <property type="entry name" value="SAF"/>
    <property type="match status" value="1"/>
</dbReference>
<protein>
    <submittedName>
        <fullName evidence="4">Flp pilus assembly protein CpaB</fullName>
    </submittedName>
</protein>
<dbReference type="InterPro" id="IPR031571">
    <property type="entry name" value="RcpC_dom"/>
</dbReference>
<feature type="region of interest" description="Disordered" evidence="1">
    <location>
        <begin position="221"/>
        <end position="286"/>
    </location>
</feature>
<dbReference type="EMBL" id="FONT01000007">
    <property type="protein sequence ID" value="SFE96570.1"/>
    <property type="molecule type" value="Genomic_DNA"/>
</dbReference>
<organism evidence="4 5">
    <name type="scientific">Alteribacillus iranensis</name>
    <dbReference type="NCBI Taxonomy" id="930128"/>
    <lineage>
        <taxon>Bacteria</taxon>
        <taxon>Bacillati</taxon>
        <taxon>Bacillota</taxon>
        <taxon>Bacilli</taxon>
        <taxon>Bacillales</taxon>
        <taxon>Bacillaceae</taxon>
        <taxon>Alteribacillus</taxon>
    </lineage>
</organism>
<evidence type="ECO:0000256" key="2">
    <source>
        <dbReference type="SAM" id="Phobius"/>
    </source>
</evidence>
<evidence type="ECO:0000256" key="1">
    <source>
        <dbReference type="SAM" id="MobiDB-lite"/>
    </source>
</evidence>
<dbReference type="Gene3D" id="2.30.30.40">
    <property type="entry name" value="SH3 Domains"/>
    <property type="match status" value="1"/>
</dbReference>
<dbReference type="STRING" id="930128.SAMN05192532_1077"/>
<dbReference type="Proteomes" id="UP000199516">
    <property type="component" value="Unassembled WGS sequence"/>
</dbReference>
<dbReference type="InterPro" id="IPR013974">
    <property type="entry name" value="SAF"/>
</dbReference>
<dbReference type="Pfam" id="PF08666">
    <property type="entry name" value="SAF"/>
    <property type="match status" value="1"/>
</dbReference>
<dbReference type="Gene3D" id="3.90.1210.10">
    <property type="entry name" value="Antifreeze-like/N-acetylneuraminic acid synthase C-terminal domain"/>
    <property type="match status" value="1"/>
</dbReference>
<keyword evidence="2" id="KW-0472">Membrane</keyword>
<accession>A0A1I2EWH5</accession>
<name>A0A1I2EWH5_9BACI</name>
<dbReference type="InterPro" id="IPR003646">
    <property type="entry name" value="SH3-like_bac-type"/>
</dbReference>
<feature type="transmembrane region" description="Helical" evidence="2">
    <location>
        <begin position="7"/>
        <end position="25"/>
    </location>
</feature>
<proteinExistence type="predicted"/>
<feature type="domain" description="SH3b" evidence="3">
    <location>
        <begin position="288"/>
        <end position="359"/>
    </location>
</feature>
<feature type="compositionally biased region" description="Acidic residues" evidence="1">
    <location>
        <begin position="251"/>
        <end position="285"/>
    </location>
</feature>
<evidence type="ECO:0000313" key="5">
    <source>
        <dbReference type="Proteomes" id="UP000199516"/>
    </source>
</evidence>
<gene>
    <name evidence="4" type="ORF">SAMN05192532_1077</name>
</gene>
<dbReference type="CDD" id="cd11614">
    <property type="entry name" value="SAF_CpaB_FlgA_like"/>
    <property type="match status" value="1"/>
</dbReference>
<evidence type="ECO:0000313" key="4">
    <source>
        <dbReference type="EMBL" id="SFE96570.1"/>
    </source>
</evidence>
<dbReference type="AlphaFoldDB" id="A0A1I2EWH5"/>
<dbReference type="Pfam" id="PF08239">
    <property type="entry name" value="SH3_3"/>
    <property type="match status" value="1"/>
</dbReference>